<reference evidence="5 6" key="1">
    <citation type="submission" date="2020-03" db="EMBL/GenBank/DDBJ databases">
        <title>Genomic Encyclopedia of Type Strains, Phase IV (KMG-IV): sequencing the most valuable type-strain genomes for metagenomic binning, comparative biology and taxonomic classification.</title>
        <authorList>
            <person name="Goeker M."/>
        </authorList>
    </citation>
    <scope>NUCLEOTIDE SEQUENCE [LARGE SCALE GENOMIC DNA]</scope>
    <source>
        <strain evidence="5 6">DSM 21299</strain>
    </source>
</reference>
<dbReference type="Proteomes" id="UP000576821">
    <property type="component" value="Unassembled WGS sequence"/>
</dbReference>
<gene>
    <name evidence="5" type="ORF">FHS54_003205</name>
</gene>
<dbReference type="RefSeq" id="WP_167305074.1">
    <property type="nucleotide sequence ID" value="NZ_JAASQR010000004.1"/>
</dbReference>
<evidence type="ECO:0000313" key="5">
    <source>
        <dbReference type="EMBL" id="NIJ18205.1"/>
    </source>
</evidence>
<keyword evidence="6" id="KW-1185">Reference proteome</keyword>
<proteinExistence type="predicted"/>
<dbReference type="InterPro" id="IPR032687">
    <property type="entry name" value="AraC-type_N"/>
</dbReference>
<organism evidence="5 6">
    <name type="scientific">Sphingobium vermicomposti</name>
    <dbReference type="NCBI Taxonomy" id="529005"/>
    <lineage>
        <taxon>Bacteria</taxon>
        <taxon>Pseudomonadati</taxon>
        <taxon>Pseudomonadota</taxon>
        <taxon>Alphaproteobacteria</taxon>
        <taxon>Sphingomonadales</taxon>
        <taxon>Sphingomonadaceae</taxon>
        <taxon>Sphingobium</taxon>
    </lineage>
</organism>
<dbReference type="InterPro" id="IPR018060">
    <property type="entry name" value="HTH_AraC"/>
</dbReference>
<dbReference type="AlphaFoldDB" id="A0A846MH78"/>
<dbReference type="SMART" id="SM00342">
    <property type="entry name" value="HTH_ARAC"/>
    <property type="match status" value="1"/>
</dbReference>
<dbReference type="PANTHER" id="PTHR47894:SF1">
    <property type="entry name" value="HTH-TYPE TRANSCRIPTIONAL REGULATOR VQSM"/>
    <property type="match status" value="1"/>
</dbReference>
<dbReference type="PANTHER" id="PTHR47894">
    <property type="entry name" value="HTH-TYPE TRANSCRIPTIONAL REGULATOR GADX"/>
    <property type="match status" value="1"/>
</dbReference>
<evidence type="ECO:0000256" key="3">
    <source>
        <dbReference type="ARBA" id="ARBA00023163"/>
    </source>
</evidence>
<keyword evidence="1" id="KW-0805">Transcription regulation</keyword>
<evidence type="ECO:0000256" key="1">
    <source>
        <dbReference type="ARBA" id="ARBA00023015"/>
    </source>
</evidence>
<comment type="caution">
    <text evidence="5">The sequence shown here is derived from an EMBL/GenBank/DDBJ whole genome shotgun (WGS) entry which is preliminary data.</text>
</comment>
<name>A0A846MH78_9SPHN</name>
<evidence type="ECO:0000256" key="2">
    <source>
        <dbReference type="ARBA" id="ARBA00023125"/>
    </source>
</evidence>
<dbReference type="EMBL" id="JAASQR010000004">
    <property type="protein sequence ID" value="NIJ18205.1"/>
    <property type="molecule type" value="Genomic_DNA"/>
</dbReference>
<feature type="domain" description="HTH araC/xylS-type" evidence="4">
    <location>
        <begin position="251"/>
        <end position="351"/>
    </location>
</feature>
<evidence type="ECO:0000259" key="4">
    <source>
        <dbReference type="PROSITE" id="PS01124"/>
    </source>
</evidence>
<dbReference type="PROSITE" id="PS01124">
    <property type="entry name" value="HTH_ARAC_FAMILY_2"/>
    <property type="match status" value="1"/>
</dbReference>
<evidence type="ECO:0000313" key="6">
    <source>
        <dbReference type="Proteomes" id="UP000576821"/>
    </source>
</evidence>
<keyword evidence="2 5" id="KW-0238">DNA-binding</keyword>
<dbReference type="GO" id="GO:0000976">
    <property type="term" value="F:transcription cis-regulatory region binding"/>
    <property type="evidence" value="ECO:0007669"/>
    <property type="project" value="TreeGrafter"/>
</dbReference>
<dbReference type="SUPFAM" id="SSF46689">
    <property type="entry name" value="Homeodomain-like"/>
    <property type="match status" value="1"/>
</dbReference>
<dbReference type="Pfam" id="PF12625">
    <property type="entry name" value="Arabinose_bd"/>
    <property type="match status" value="1"/>
</dbReference>
<dbReference type="InterPro" id="IPR009057">
    <property type="entry name" value="Homeodomain-like_sf"/>
</dbReference>
<dbReference type="GO" id="GO:0005829">
    <property type="term" value="C:cytosol"/>
    <property type="evidence" value="ECO:0007669"/>
    <property type="project" value="TreeGrafter"/>
</dbReference>
<accession>A0A846MH78</accession>
<dbReference type="Gene3D" id="1.10.10.60">
    <property type="entry name" value="Homeodomain-like"/>
    <property type="match status" value="1"/>
</dbReference>
<keyword evidence="3" id="KW-0804">Transcription</keyword>
<dbReference type="GO" id="GO:0003700">
    <property type="term" value="F:DNA-binding transcription factor activity"/>
    <property type="evidence" value="ECO:0007669"/>
    <property type="project" value="InterPro"/>
</dbReference>
<sequence length="356" mass="39872">MDEVQGREGTEWRTGERLTLRVLTIYRDSFGSLDSLFQPGDLPPPGNASLNAYIEQLTVSHLARLSGRAIGQLAAHDSQMLGRPGMRRYDWRIILYSLSGARTLREAISRCAECFEAIDWRCGRMTLSTRADMAELALDSMRPPGQTVSGCLIDLFGVTHIHTLLSWLIGRPIAIRHVALDHEEVVFRALDLPEFMFNVRLADGWTGFAFDAAMLDYPVVRSADELATRPPGNLLFGMGPMDDGPAADIAEQVRRIALRSLCDRQRMPAFEEITATMGGSGPTLRRRLAREGTSYRQIRESCRREVALDLLSRTVLSIEAIAVRLDYCDSDAFRQAFREWTGMSPSGYRRAMRLAA</sequence>
<dbReference type="Pfam" id="PF12833">
    <property type="entry name" value="HTH_18"/>
    <property type="match status" value="1"/>
</dbReference>
<protein>
    <submittedName>
        <fullName evidence="5">AraC-like DNA-binding protein</fullName>
    </submittedName>
</protein>